<accession>A0ABS6EBN4</accession>
<evidence type="ECO:0000313" key="1">
    <source>
        <dbReference type="EMBL" id="MBU5440341.1"/>
    </source>
</evidence>
<comment type="caution">
    <text evidence="1">The sequence shown here is derived from an EMBL/GenBank/DDBJ whole genome shotgun (WGS) entry which is preliminary data.</text>
</comment>
<dbReference type="EMBL" id="JAHLPM010000033">
    <property type="protein sequence ID" value="MBU5440341.1"/>
    <property type="molecule type" value="Genomic_DNA"/>
</dbReference>
<gene>
    <name evidence="1" type="ORF">KQI42_20300</name>
</gene>
<sequence length="58" mass="6726">MYRGIENTIKVIVDGFKKFIKGTDESDKKDDFIIGEKSKYYRINGVHVIETAPKNVYI</sequence>
<evidence type="ECO:0000313" key="2">
    <source>
        <dbReference type="Proteomes" id="UP000749471"/>
    </source>
</evidence>
<protein>
    <submittedName>
        <fullName evidence="1">Uncharacterized protein</fullName>
    </submittedName>
</protein>
<dbReference type="RefSeq" id="WP_216522546.1">
    <property type="nucleotide sequence ID" value="NZ_JAHLPM010000033.1"/>
</dbReference>
<name>A0ABS6EBN4_9FIRM</name>
<reference evidence="1 2" key="1">
    <citation type="submission" date="2021-06" db="EMBL/GenBank/DDBJ databases">
        <authorList>
            <person name="Sun Q."/>
            <person name="Li D."/>
        </authorList>
    </citation>
    <scope>NUCLEOTIDE SEQUENCE [LARGE SCALE GENOMIC DNA]</scope>
    <source>
        <strain evidence="1 2">MSJ-40</strain>
    </source>
</reference>
<proteinExistence type="predicted"/>
<dbReference type="Proteomes" id="UP000749471">
    <property type="component" value="Unassembled WGS sequence"/>
</dbReference>
<organism evidence="1 2">
    <name type="scientific">Tissierella simiarum</name>
    <dbReference type="NCBI Taxonomy" id="2841534"/>
    <lineage>
        <taxon>Bacteria</taxon>
        <taxon>Bacillati</taxon>
        <taxon>Bacillota</taxon>
        <taxon>Tissierellia</taxon>
        <taxon>Tissierellales</taxon>
        <taxon>Tissierellaceae</taxon>
        <taxon>Tissierella</taxon>
    </lineage>
</organism>
<keyword evidence="2" id="KW-1185">Reference proteome</keyword>